<dbReference type="InterPro" id="IPR002509">
    <property type="entry name" value="NODB_dom"/>
</dbReference>
<evidence type="ECO:0000259" key="3">
    <source>
        <dbReference type="Pfam" id="PF01522"/>
    </source>
</evidence>
<feature type="signal peptide" evidence="2">
    <location>
        <begin position="1"/>
        <end position="23"/>
    </location>
</feature>
<feature type="compositionally biased region" description="Low complexity" evidence="1">
    <location>
        <begin position="170"/>
        <end position="182"/>
    </location>
</feature>
<name>A0A9D1IWK4_9FIRM</name>
<feature type="domain" description="NodB homology" evidence="3">
    <location>
        <begin position="208"/>
        <end position="302"/>
    </location>
</feature>
<keyword evidence="2" id="KW-0732">Signal</keyword>
<organism evidence="4 5">
    <name type="scientific">Candidatus Avoscillospira avicola</name>
    <dbReference type="NCBI Taxonomy" id="2840706"/>
    <lineage>
        <taxon>Bacteria</taxon>
        <taxon>Bacillati</taxon>
        <taxon>Bacillota</taxon>
        <taxon>Clostridia</taxon>
        <taxon>Eubacteriales</taxon>
        <taxon>Oscillospiraceae</taxon>
        <taxon>Oscillospiraceae incertae sedis</taxon>
        <taxon>Candidatus Avoscillospira</taxon>
    </lineage>
</organism>
<comment type="caution">
    <text evidence="4">The sequence shown here is derived from an EMBL/GenBank/DDBJ whole genome shotgun (WGS) entry which is preliminary data.</text>
</comment>
<evidence type="ECO:0000256" key="1">
    <source>
        <dbReference type="SAM" id="MobiDB-lite"/>
    </source>
</evidence>
<dbReference type="EMBL" id="DVHE01000043">
    <property type="protein sequence ID" value="HIR50617.1"/>
    <property type="molecule type" value="Genomic_DNA"/>
</dbReference>
<reference evidence="4" key="1">
    <citation type="submission" date="2020-10" db="EMBL/GenBank/DDBJ databases">
        <authorList>
            <person name="Gilroy R."/>
        </authorList>
    </citation>
    <scope>NUCLEOTIDE SEQUENCE</scope>
    <source>
        <strain evidence="4">ChiBcec15-4380</strain>
    </source>
</reference>
<dbReference type="Gene3D" id="3.20.20.370">
    <property type="entry name" value="Glycoside hydrolase/deacetylase"/>
    <property type="match status" value="1"/>
</dbReference>
<dbReference type="GO" id="GO:0005975">
    <property type="term" value="P:carbohydrate metabolic process"/>
    <property type="evidence" value="ECO:0007669"/>
    <property type="project" value="InterPro"/>
</dbReference>
<gene>
    <name evidence="4" type="ORF">IAA53_04935</name>
</gene>
<dbReference type="Pfam" id="PF01522">
    <property type="entry name" value="Polysacc_deac_1"/>
    <property type="match status" value="1"/>
</dbReference>
<evidence type="ECO:0000256" key="2">
    <source>
        <dbReference type="SAM" id="SignalP"/>
    </source>
</evidence>
<dbReference type="InterPro" id="IPR011330">
    <property type="entry name" value="Glyco_hydro/deAcase_b/a-brl"/>
</dbReference>
<dbReference type="GO" id="GO:0016810">
    <property type="term" value="F:hydrolase activity, acting on carbon-nitrogen (but not peptide) bonds"/>
    <property type="evidence" value="ECO:0007669"/>
    <property type="project" value="InterPro"/>
</dbReference>
<reference evidence="4" key="2">
    <citation type="journal article" date="2021" name="PeerJ">
        <title>Extensive microbial diversity within the chicken gut microbiome revealed by metagenomics and culture.</title>
        <authorList>
            <person name="Gilroy R."/>
            <person name="Ravi A."/>
            <person name="Getino M."/>
            <person name="Pursley I."/>
            <person name="Horton D.L."/>
            <person name="Alikhan N.F."/>
            <person name="Baker D."/>
            <person name="Gharbi K."/>
            <person name="Hall N."/>
            <person name="Watson M."/>
            <person name="Adriaenssens E.M."/>
            <person name="Foster-Nyarko E."/>
            <person name="Jarju S."/>
            <person name="Secka A."/>
            <person name="Antonio M."/>
            <person name="Oren A."/>
            <person name="Chaudhuri R.R."/>
            <person name="La Ragione R."/>
            <person name="Hildebrand F."/>
            <person name="Pallen M.J."/>
        </authorList>
    </citation>
    <scope>NUCLEOTIDE SEQUENCE</scope>
    <source>
        <strain evidence="4">ChiBcec15-4380</strain>
    </source>
</reference>
<evidence type="ECO:0000313" key="5">
    <source>
        <dbReference type="Proteomes" id="UP000824239"/>
    </source>
</evidence>
<accession>A0A9D1IWK4</accession>
<protein>
    <recommendedName>
        <fullName evidence="3">NodB homology domain-containing protein</fullName>
    </recommendedName>
</protein>
<sequence length="347" mass="37133">MKKLLPGLLALALLLTMLPSARAAGSLCFVAVNDTIPLSLPASDAPYYSGGTLYLPYTAFNANPGGVIVSNNVDQNTFVLFTRTSRLVYDLTAGTVTDESGTESPVSVLYRGGLLYIPASAAEHFGYSVSILTAESGETIIRFTNGSQVYDDSLFVEKAANLIDYLNQQQTDQPDQNTPSQQPWQDTETQDPPEQEPADVYLAFAGAAVSQETLDLLSQYQIRAAFFLTEAQLRADKALVRAIYAQGHTIGLASDGTGDVTEQLTAANEAMDEALFFKTVLALAPQGAYADEGWHLVADTGVPDEAVWRNSPGPSLLVCRGDAPALLERLSNAQAQVLQILETTSLG</sequence>
<dbReference type="AlphaFoldDB" id="A0A9D1IWK4"/>
<feature type="region of interest" description="Disordered" evidence="1">
    <location>
        <begin position="170"/>
        <end position="194"/>
    </location>
</feature>
<proteinExistence type="predicted"/>
<evidence type="ECO:0000313" key="4">
    <source>
        <dbReference type="EMBL" id="HIR50617.1"/>
    </source>
</evidence>
<dbReference type="Proteomes" id="UP000824239">
    <property type="component" value="Unassembled WGS sequence"/>
</dbReference>
<dbReference type="SUPFAM" id="SSF88713">
    <property type="entry name" value="Glycoside hydrolase/deacetylase"/>
    <property type="match status" value="1"/>
</dbReference>
<feature type="chain" id="PRO_5038516040" description="NodB homology domain-containing protein" evidence="2">
    <location>
        <begin position="24"/>
        <end position="347"/>
    </location>
</feature>